<feature type="domain" description="Protein FecR C-terminal" evidence="3">
    <location>
        <begin position="303"/>
        <end position="370"/>
    </location>
</feature>
<dbReference type="PANTHER" id="PTHR30273:SF2">
    <property type="entry name" value="PROTEIN FECR"/>
    <property type="match status" value="1"/>
</dbReference>
<evidence type="ECO:0000259" key="3">
    <source>
        <dbReference type="Pfam" id="PF16344"/>
    </source>
</evidence>
<evidence type="ECO:0000256" key="1">
    <source>
        <dbReference type="SAM" id="Phobius"/>
    </source>
</evidence>
<dbReference type="Pfam" id="PF04773">
    <property type="entry name" value="FecR"/>
    <property type="match status" value="1"/>
</dbReference>
<keyword evidence="1" id="KW-1133">Transmembrane helix</keyword>
<dbReference type="Pfam" id="PF16344">
    <property type="entry name" value="FecR_C"/>
    <property type="match status" value="1"/>
</dbReference>
<accession>A0ABY6IZ05</accession>
<reference evidence="4" key="1">
    <citation type="submission" date="2022-10" db="EMBL/GenBank/DDBJ databases">
        <title>Chitinophaga sp. nov., isolated from soil.</title>
        <authorList>
            <person name="Jeon C.O."/>
        </authorList>
    </citation>
    <scope>NUCLEOTIDE SEQUENCE</scope>
    <source>
        <strain evidence="4">R8</strain>
    </source>
</reference>
<keyword evidence="1" id="KW-0472">Membrane</keyword>
<evidence type="ECO:0000313" key="5">
    <source>
        <dbReference type="Proteomes" id="UP001162741"/>
    </source>
</evidence>
<evidence type="ECO:0000313" key="4">
    <source>
        <dbReference type="EMBL" id="UYQ91142.1"/>
    </source>
</evidence>
<name>A0ABY6IZ05_9BACT</name>
<dbReference type="InterPro" id="IPR006860">
    <property type="entry name" value="FecR"/>
</dbReference>
<dbReference type="PIRSF" id="PIRSF018266">
    <property type="entry name" value="FecR"/>
    <property type="match status" value="1"/>
</dbReference>
<keyword evidence="5" id="KW-1185">Reference proteome</keyword>
<sequence>MPTRFDILLQGYVSGSLTPAELEEFLQLVKDQDLRLPAAVEQLLETSNQPLLPPERGVEMAQAILAKARQQERSRRKVYWLAAASVMLVVGMALLLEQRPKRVITAQVKTISNTLPDQPSLVLADGTVVPLDSAGNRQISAGIRQRNGQLLYSTTAESYSAPQLNKLVTPRGGRFGLTLPDGSRVWLNSASSLSYPTAFAGEKRVVELDGQAYFEVTGNTAQPFIVKVNQLEVQVLGTRFDVMAYSDEQVINTTLLSGAVRVKNAAGERMLQPGQQAVQERDGRFIVQAADTAKAVAWKNGIFLFDNMNLETILREVARWYNVEIVYSVQPSKELYGGAISRNMGLEAVLRMLEGNGYNHLELRGNKITVLP</sequence>
<feature type="transmembrane region" description="Helical" evidence="1">
    <location>
        <begin position="78"/>
        <end position="96"/>
    </location>
</feature>
<protein>
    <submittedName>
        <fullName evidence="4">FecR domain-containing protein</fullName>
    </submittedName>
</protein>
<dbReference type="Proteomes" id="UP001162741">
    <property type="component" value="Chromosome"/>
</dbReference>
<evidence type="ECO:0000259" key="2">
    <source>
        <dbReference type="Pfam" id="PF04773"/>
    </source>
</evidence>
<dbReference type="RefSeq" id="WP_264279621.1">
    <property type="nucleotide sequence ID" value="NZ_CP107006.1"/>
</dbReference>
<dbReference type="EMBL" id="CP107006">
    <property type="protein sequence ID" value="UYQ91142.1"/>
    <property type="molecule type" value="Genomic_DNA"/>
</dbReference>
<organism evidence="4 5">
    <name type="scientific">Chitinophaga horti</name>
    <dbReference type="NCBI Taxonomy" id="2920382"/>
    <lineage>
        <taxon>Bacteria</taxon>
        <taxon>Pseudomonadati</taxon>
        <taxon>Bacteroidota</taxon>
        <taxon>Chitinophagia</taxon>
        <taxon>Chitinophagales</taxon>
        <taxon>Chitinophagaceae</taxon>
        <taxon>Chitinophaga</taxon>
    </lineage>
</organism>
<dbReference type="Gene3D" id="2.60.120.1440">
    <property type="match status" value="1"/>
</dbReference>
<dbReference type="InterPro" id="IPR032508">
    <property type="entry name" value="FecR_C"/>
</dbReference>
<dbReference type="InterPro" id="IPR012373">
    <property type="entry name" value="Ferrdict_sens_TM"/>
</dbReference>
<gene>
    <name evidence="4" type="ORF">MKQ68_13670</name>
</gene>
<proteinExistence type="predicted"/>
<feature type="domain" description="FecR protein" evidence="2">
    <location>
        <begin position="166"/>
        <end position="261"/>
    </location>
</feature>
<keyword evidence="1" id="KW-0812">Transmembrane</keyword>
<dbReference type="PANTHER" id="PTHR30273">
    <property type="entry name" value="PERIPLASMIC SIGNAL SENSOR AND SIGMA FACTOR ACTIVATOR FECR-RELATED"/>
    <property type="match status" value="1"/>
</dbReference>
<dbReference type="Gene3D" id="3.55.50.30">
    <property type="match status" value="1"/>
</dbReference>